<dbReference type="InterPro" id="IPR000836">
    <property type="entry name" value="PRTase_dom"/>
</dbReference>
<sequence length="226" mass="23873">MPYRDRRAAGRELGARLTERRAAGGLEKPVVLALPRGGLPVADEVAQALGAPLDLVVVRKIGLPGNPEFAVGAVAGEDDPWYDERTLRTLHLTRGDLSAEAGEAREEIHRREGLYREGRPPPALTGRTAILVDDGLATGSTARVALRAVRRRGPARVVLAVPVGSAEAVAVLGPEADEVICLSQPSGFQAVGQFYQDFAQVGDEEVVRILRAAVTPDAPDAPDSPG</sequence>
<protein>
    <submittedName>
        <fullName evidence="2">Phosphoribosyltransferase</fullName>
    </submittedName>
</protein>
<dbReference type="Gene3D" id="3.30.1310.20">
    <property type="entry name" value="PRTase-like"/>
    <property type="match status" value="1"/>
</dbReference>
<dbReference type="Proteomes" id="UP000695264">
    <property type="component" value="Unassembled WGS sequence"/>
</dbReference>
<name>A0ABX1BRH9_9ACTN</name>
<dbReference type="InterPro" id="IPR029057">
    <property type="entry name" value="PRTase-like"/>
</dbReference>
<keyword evidence="2" id="KW-0808">Transferase</keyword>
<evidence type="ECO:0000313" key="2">
    <source>
        <dbReference type="EMBL" id="NJQ00344.1"/>
    </source>
</evidence>
<keyword evidence="2" id="KW-0328">Glycosyltransferase</keyword>
<accession>A0ABX1BRH9</accession>
<dbReference type="Pfam" id="PF00156">
    <property type="entry name" value="Pribosyltran"/>
    <property type="match status" value="1"/>
</dbReference>
<proteinExistence type="predicted"/>
<dbReference type="EMBL" id="JAATEN010000004">
    <property type="protein sequence ID" value="NJQ00344.1"/>
    <property type="molecule type" value="Genomic_DNA"/>
</dbReference>
<dbReference type="CDD" id="cd06223">
    <property type="entry name" value="PRTases_typeI"/>
    <property type="match status" value="1"/>
</dbReference>
<organism evidence="2 3">
    <name type="scientific">Streptomyces zingiberis</name>
    <dbReference type="NCBI Taxonomy" id="2053010"/>
    <lineage>
        <taxon>Bacteria</taxon>
        <taxon>Bacillati</taxon>
        <taxon>Actinomycetota</taxon>
        <taxon>Actinomycetes</taxon>
        <taxon>Kitasatosporales</taxon>
        <taxon>Streptomycetaceae</taxon>
        <taxon>Streptomyces</taxon>
    </lineage>
</organism>
<dbReference type="Gene3D" id="3.40.50.2020">
    <property type="match status" value="1"/>
</dbReference>
<dbReference type="RefSeq" id="WP_168100943.1">
    <property type="nucleotide sequence ID" value="NZ_JAATEN010000004.1"/>
</dbReference>
<evidence type="ECO:0000259" key="1">
    <source>
        <dbReference type="Pfam" id="PF00156"/>
    </source>
</evidence>
<dbReference type="GO" id="GO:0016757">
    <property type="term" value="F:glycosyltransferase activity"/>
    <property type="evidence" value="ECO:0007669"/>
    <property type="project" value="UniProtKB-KW"/>
</dbReference>
<reference evidence="2 3" key="1">
    <citation type="submission" date="2020-03" db="EMBL/GenBank/DDBJ databases">
        <title>WGS of actinomycetes isolated from Thailand.</title>
        <authorList>
            <person name="Thawai C."/>
        </authorList>
    </citation>
    <scope>NUCLEOTIDE SEQUENCE [LARGE SCALE GENOMIC DNA]</scope>
    <source>
        <strain evidence="2 3">PLAI 1-29</strain>
    </source>
</reference>
<comment type="caution">
    <text evidence="2">The sequence shown here is derived from an EMBL/GenBank/DDBJ whole genome shotgun (WGS) entry which is preliminary data.</text>
</comment>
<gene>
    <name evidence="2" type="ORF">HCK00_07295</name>
</gene>
<keyword evidence="3" id="KW-1185">Reference proteome</keyword>
<dbReference type="SUPFAM" id="SSF53271">
    <property type="entry name" value="PRTase-like"/>
    <property type="match status" value="1"/>
</dbReference>
<feature type="domain" description="Phosphoribosyltransferase" evidence="1">
    <location>
        <begin position="24"/>
        <end position="166"/>
    </location>
</feature>
<evidence type="ECO:0000313" key="3">
    <source>
        <dbReference type="Proteomes" id="UP000695264"/>
    </source>
</evidence>